<sequence>MTYFRDGVAKVFGQNAANWYTVFQASQFHMMYYASRTLPNFFAFGLVTLATANLLPTSKSTRRRNKLALTLLTVTGIIFRSDIALLLASYTIYFYLHPNIGLPLRSIISAGLLGLVIGLALTVPIDSFFWQRFWVWPELTGFIYNIVNKQSVNWGIQSWHFYFTDALPRVLFNRLIILVCLPFTLSISKLRRPALDILIPNLLFIAIYSFQPHKEWRFIVYTIPPINAVAAAGASWIWTCHAKSFAYRILSLGLAVSVLGAFAASGLSLAVSRLNYPGAQALNRLHQLADNETGVVKVHMDTLACMSGVTRFMEIPPPSPLLGGEGPFWIYDKEEDEQRLLDPLFWEGVDYVITEAPERVIGRWQILDTVGAYVGWSILRPGIDCREAVSWKIIEETCRLALEDVKMRRSVNSLWECADASYGKVEELVRERITKGWWVKMKMEPQLRILRKEREVFIDPITDENVDEETVEDEEV</sequence>
<comment type="pathway">
    <text evidence="2">Protein modification; protein glycosylation.</text>
</comment>
<evidence type="ECO:0000256" key="11">
    <source>
        <dbReference type="ARBA" id="ARBA00048899"/>
    </source>
</evidence>
<dbReference type="Pfam" id="PF03901">
    <property type="entry name" value="Glyco_transf_22"/>
    <property type="match status" value="1"/>
</dbReference>
<keyword evidence="7 12" id="KW-0256">Endoplasmic reticulum</keyword>
<feature type="transmembrane region" description="Helical" evidence="12">
    <location>
        <begin position="194"/>
        <end position="211"/>
    </location>
</feature>
<evidence type="ECO:0000256" key="12">
    <source>
        <dbReference type="RuleBase" id="RU363075"/>
    </source>
</evidence>
<dbReference type="InterPro" id="IPR005599">
    <property type="entry name" value="GPI_mannosylTrfase"/>
</dbReference>
<accession>A0AAE0DRP4</accession>
<keyword evidence="6 12" id="KW-0812">Transmembrane</keyword>
<evidence type="ECO:0000256" key="6">
    <source>
        <dbReference type="ARBA" id="ARBA00022692"/>
    </source>
</evidence>
<keyword evidence="4 12" id="KW-0328">Glycosyltransferase</keyword>
<dbReference type="GO" id="GO:0052917">
    <property type="term" value="F:dol-P-Man:Man(7)GlcNAc(2)-PP-Dol alpha-1,6-mannosyltransferase activity"/>
    <property type="evidence" value="ECO:0007669"/>
    <property type="project" value="UniProtKB-EC"/>
</dbReference>
<feature type="transmembrane region" description="Helical" evidence="12">
    <location>
        <begin position="102"/>
        <end position="123"/>
    </location>
</feature>
<keyword evidence="14" id="KW-1185">Reference proteome</keyword>
<evidence type="ECO:0000313" key="14">
    <source>
        <dbReference type="Proteomes" id="UP001276659"/>
    </source>
</evidence>
<comment type="catalytic activity">
    <reaction evidence="11">
        <text>an alpha-D-Man-(1-&gt;2)-alpha-D-Man-(1-&gt;2)-alpha-D-Man-(1-&gt;3)-[alpha-D-Man-(1-&gt;2)-alpha-D-Man-(1-&gt;3)-alpha-D-Man-(1-&gt;6)]-beta-D-Man-(1-&gt;4)-beta-D-GlcNAc-(1-&gt;4)-alpha-D-GlcNAc-diphospho-di-trans,poly-cis-dolichol + a di-trans,poly-cis-dolichyl beta-D-mannosyl phosphate = an alpha-D-Man-(1-&gt;2)-alpha-D-Man-(1-&gt;2)-alpha-D-Man-(1-&gt;3)-[alpha-D-Man-(1-&gt;2)-alpha-D-Man-(1-&gt;3)-[alpha-D-Man-(1-&gt;6)]-alpha-D-Man-(1-&gt;6)]-beta-D-Man-(1-&gt;4)-beta-D-GlcNAc-(1-&gt;4)-alpha-D-GlcNAc-diphospho-di-trans,poly-cis-dolichol + a di-trans,poly-cis-dolichyl phosphate + H(+)</text>
        <dbReference type="Rhea" id="RHEA:29535"/>
        <dbReference type="Rhea" id="RHEA-COMP:19498"/>
        <dbReference type="Rhea" id="RHEA-COMP:19501"/>
        <dbReference type="Rhea" id="RHEA-COMP:19518"/>
        <dbReference type="Rhea" id="RHEA-COMP:19519"/>
        <dbReference type="ChEBI" id="CHEBI:15378"/>
        <dbReference type="ChEBI" id="CHEBI:57683"/>
        <dbReference type="ChEBI" id="CHEBI:58211"/>
        <dbReference type="ChEBI" id="CHEBI:132517"/>
        <dbReference type="ChEBI" id="CHEBI:132519"/>
        <dbReference type="EC" id="2.4.1.260"/>
    </reaction>
    <physiologicalReaction direction="left-to-right" evidence="11">
        <dbReference type="Rhea" id="RHEA:29536"/>
    </physiologicalReaction>
</comment>
<dbReference type="AlphaFoldDB" id="A0AAE0DRP4"/>
<evidence type="ECO:0000256" key="10">
    <source>
        <dbReference type="ARBA" id="ARBA00044721"/>
    </source>
</evidence>
<dbReference type="PANTHER" id="PTHR22760">
    <property type="entry name" value="GLYCOSYLTRANSFERASE"/>
    <property type="match status" value="1"/>
</dbReference>
<evidence type="ECO:0000256" key="4">
    <source>
        <dbReference type="ARBA" id="ARBA00022676"/>
    </source>
</evidence>
<comment type="caution">
    <text evidence="13">The sequence shown here is derived from an EMBL/GenBank/DDBJ whole genome shotgun (WGS) entry which is preliminary data.</text>
</comment>
<evidence type="ECO:0000256" key="7">
    <source>
        <dbReference type="ARBA" id="ARBA00022824"/>
    </source>
</evidence>
<organism evidence="13 14">
    <name type="scientific">Lepraria neglecta</name>
    <dbReference type="NCBI Taxonomy" id="209136"/>
    <lineage>
        <taxon>Eukaryota</taxon>
        <taxon>Fungi</taxon>
        <taxon>Dikarya</taxon>
        <taxon>Ascomycota</taxon>
        <taxon>Pezizomycotina</taxon>
        <taxon>Lecanoromycetes</taxon>
        <taxon>OSLEUM clade</taxon>
        <taxon>Lecanoromycetidae</taxon>
        <taxon>Lecanorales</taxon>
        <taxon>Lecanorineae</taxon>
        <taxon>Stereocaulaceae</taxon>
        <taxon>Lepraria</taxon>
    </lineage>
</organism>
<protein>
    <recommendedName>
        <fullName evidence="12">Mannosyltransferase</fullName>
        <ecNumber evidence="12">2.4.1.-</ecNumber>
    </recommendedName>
</protein>
<name>A0AAE0DRP4_9LECA</name>
<keyword evidence="9 12" id="KW-0472">Membrane</keyword>
<dbReference type="Proteomes" id="UP001276659">
    <property type="component" value="Unassembled WGS sequence"/>
</dbReference>
<dbReference type="PANTHER" id="PTHR22760:SF1">
    <property type="entry name" value="DOL-P-MAN:MAN(7)GLCNAC(2)-PP-DOL ALPHA-1,6-MANNOSYLTRANSFERASE"/>
    <property type="match status" value="1"/>
</dbReference>
<dbReference type="EMBL" id="JASNWA010000003">
    <property type="protein sequence ID" value="KAK3178903.1"/>
    <property type="molecule type" value="Genomic_DNA"/>
</dbReference>
<evidence type="ECO:0000256" key="8">
    <source>
        <dbReference type="ARBA" id="ARBA00022989"/>
    </source>
</evidence>
<comment type="function">
    <text evidence="10">Mannosyltransferase that operates in the biosynthetic pathway of dolichol-linked oligosaccharides, the glycan precursors employed in protein asparagine (N)-glycosylation. The assembly of dolichol-linked oligosaccharides begins on the cytosolic side of the endoplasmic reticulum membrane and finishes in its lumen. The sequential addition of sugars to dolichol pyrophosphate produces dolichol-linked oligosaccharides containing fourteen sugars, including two GlcNAcs, nine mannoses and three glucoses. Once assembled, the oligosaccharide is transferred from the lipid to nascent proteins by oligosaccharyltransferases. In the lumen of the endoplasmic reticulum, adds the eighth mannose residue in an alpha-1,6 linkage onto Man(7)GlcNAc(2)-PP-dolichol to produce Man(8)GlcNAc(2)-PP-dolichol.</text>
</comment>
<evidence type="ECO:0000256" key="2">
    <source>
        <dbReference type="ARBA" id="ARBA00004922"/>
    </source>
</evidence>
<reference evidence="13" key="1">
    <citation type="submission" date="2022-11" db="EMBL/GenBank/DDBJ databases">
        <title>Chromosomal genome sequence assembly and mating type (MAT) locus characterization of the leprose asexual lichenized fungus Lepraria neglecta (Nyl.) Erichsen.</title>
        <authorList>
            <person name="Allen J.L."/>
            <person name="Pfeffer B."/>
        </authorList>
    </citation>
    <scope>NUCLEOTIDE SEQUENCE</scope>
    <source>
        <strain evidence="13">Allen 5258</strain>
    </source>
</reference>
<feature type="transmembrane region" description="Helical" evidence="12">
    <location>
        <begin position="38"/>
        <end position="55"/>
    </location>
</feature>
<dbReference type="EC" id="2.4.1.-" evidence="12"/>
<comment type="subcellular location">
    <subcellularLocation>
        <location evidence="1 12">Endoplasmic reticulum membrane</location>
        <topology evidence="1 12">Multi-pass membrane protein</topology>
    </subcellularLocation>
</comment>
<keyword evidence="8 12" id="KW-1133">Transmembrane helix</keyword>
<evidence type="ECO:0000256" key="9">
    <source>
        <dbReference type="ARBA" id="ARBA00023136"/>
    </source>
</evidence>
<evidence type="ECO:0000313" key="13">
    <source>
        <dbReference type="EMBL" id="KAK3178903.1"/>
    </source>
</evidence>
<evidence type="ECO:0000256" key="5">
    <source>
        <dbReference type="ARBA" id="ARBA00022679"/>
    </source>
</evidence>
<feature type="transmembrane region" description="Helical" evidence="12">
    <location>
        <begin position="171"/>
        <end position="188"/>
    </location>
</feature>
<feature type="transmembrane region" description="Helical" evidence="12">
    <location>
        <begin position="245"/>
        <end position="271"/>
    </location>
</feature>
<keyword evidence="5" id="KW-0808">Transferase</keyword>
<dbReference type="GO" id="GO:0005789">
    <property type="term" value="C:endoplasmic reticulum membrane"/>
    <property type="evidence" value="ECO:0007669"/>
    <property type="project" value="UniProtKB-SubCell"/>
</dbReference>
<dbReference type="GO" id="GO:0006487">
    <property type="term" value="P:protein N-linked glycosylation"/>
    <property type="evidence" value="ECO:0007669"/>
    <property type="project" value="TreeGrafter"/>
</dbReference>
<feature type="transmembrane region" description="Helical" evidence="12">
    <location>
        <begin position="218"/>
        <end position="239"/>
    </location>
</feature>
<proteinExistence type="inferred from homology"/>
<feature type="transmembrane region" description="Helical" evidence="12">
    <location>
        <begin position="67"/>
        <end position="96"/>
    </location>
</feature>
<evidence type="ECO:0000256" key="1">
    <source>
        <dbReference type="ARBA" id="ARBA00004477"/>
    </source>
</evidence>
<evidence type="ECO:0000256" key="3">
    <source>
        <dbReference type="ARBA" id="ARBA00007063"/>
    </source>
</evidence>
<comment type="similarity">
    <text evidence="3 12">Belongs to the glycosyltransferase 22 family.</text>
</comment>
<gene>
    <name evidence="13" type="ORF">OEA41_001040</name>
</gene>